<keyword evidence="1" id="KW-0547">Nucleotide-binding</keyword>
<evidence type="ECO:0000256" key="2">
    <source>
        <dbReference type="ARBA" id="ARBA00022840"/>
    </source>
</evidence>
<dbReference type="GO" id="GO:0006298">
    <property type="term" value="P:mismatch repair"/>
    <property type="evidence" value="ECO:0007669"/>
    <property type="project" value="InterPro"/>
</dbReference>
<dbReference type="GO" id="GO:0005524">
    <property type="term" value="F:ATP binding"/>
    <property type="evidence" value="ECO:0007669"/>
    <property type="project" value="UniProtKB-KW"/>
</dbReference>
<evidence type="ECO:0000313" key="6">
    <source>
        <dbReference type="Proteomes" id="UP001171620"/>
    </source>
</evidence>
<feature type="domain" description="DNA mismatch repair proteins mutS family" evidence="4">
    <location>
        <begin position="348"/>
        <end position="520"/>
    </location>
</feature>
<dbReference type="AlphaFoldDB" id="A0AAW7T285"/>
<dbReference type="Proteomes" id="UP001171620">
    <property type="component" value="Unassembled WGS sequence"/>
</dbReference>
<proteinExistence type="predicted"/>
<protein>
    <submittedName>
        <fullName evidence="5">DNA mismatch repair protein MutS</fullName>
    </submittedName>
</protein>
<dbReference type="InterPro" id="IPR045076">
    <property type="entry name" value="MutS"/>
</dbReference>
<accession>A0AAW7T285</accession>
<dbReference type="EMBL" id="JAUJRV010000008">
    <property type="protein sequence ID" value="MDN7796036.1"/>
    <property type="molecule type" value="Genomic_DNA"/>
</dbReference>
<gene>
    <name evidence="5" type="ORF">QZM33_13935</name>
</gene>
<sequence>METPLADTHPKSVQANQSQAREIAFQSILGEGPSIHIAQQPECFHDLGLDQVVQAVVAPWKEYDLAGFFHANLMSEDAIVFRQEVMRDLEQPDIMAAVRGFTERLRVMRQQLPLATKAYDQHERNRWHLNAVQRYGEAIVELDRALAPLALNSRGLQRWREFVRAYVESAPFKRLMEQAAQLVRDLASITYAVTIYGPNVSVRNCADEPDYTVEIERTFAKFRRGAVKDYRIQLPVKEGLNHIEAQVLDCVAQLNPQVFGALSAFRAEHDVFMEPLVERFDREIHFYIGWLDFISPFRKAGMAFCHPSVSNATKDIQVYGAFDLALGLRLLNQEKAIVCNGFELHGAERMIVVTGPNQGGKTTFARMFGQLHWLASLGCPVPATGPARFFLFDRLFSHFEREEDIRNLRGKLHDDLVRMHRILEQATQNSVVVINEIFSSTTLQDALFLGREMLERLSRLDAIAVCVTFLDELTRFSPKVVSMVAALDPTDPAARSFKLERRAADGLAHALAIAEKYHVTGTWLKERIAP</sequence>
<evidence type="ECO:0000259" key="4">
    <source>
        <dbReference type="SMART" id="SM00534"/>
    </source>
</evidence>
<dbReference type="RefSeq" id="WP_084085335.1">
    <property type="nucleotide sequence ID" value="NZ_JAUJRV010000008.1"/>
</dbReference>
<dbReference type="PANTHER" id="PTHR11361">
    <property type="entry name" value="DNA MISMATCH REPAIR PROTEIN MUTS FAMILY MEMBER"/>
    <property type="match status" value="1"/>
</dbReference>
<name>A0AAW7T285_BURVI</name>
<keyword evidence="2" id="KW-0067">ATP-binding</keyword>
<dbReference type="GO" id="GO:0140664">
    <property type="term" value="F:ATP-dependent DNA damage sensor activity"/>
    <property type="evidence" value="ECO:0007669"/>
    <property type="project" value="InterPro"/>
</dbReference>
<dbReference type="Pfam" id="PF00488">
    <property type="entry name" value="MutS_V"/>
    <property type="match status" value="1"/>
</dbReference>
<keyword evidence="3" id="KW-0238">DNA-binding</keyword>
<organism evidence="5 6">
    <name type="scientific">Burkholderia vietnamiensis</name>
    <dbReference type="NCBI Taxonomy" id="60552"/>
    <lineage>
        <taxon>Bacteria</taxon>
        <taxon>Pseudomonadati</taxon>
        <taxon>Pseudomonadota</taxon>
        <taxon>Betaproteobacteria</taxon>
        <taxon>Burkholderiales</taxon>
        <taxon>Burkholderiaceae</taxon>
        <taxon>Burkholderia</taxon>
        <taxon>Burkholderia cepacia complex</taxon>
    </lineage>
</organism>
<dbReference type="PANTHER" id="PTHR11361:SF34">
    <property type="entry name" value="DNA MISMATCH REPAIR PROTEIN MSH1, MITOCHONDRIAL"/>
    <property type="match status" value="1"/>
</dbReference>
<evidence type="ECO:0000256" key="1">
    <source>
        <dbReference type="ARBA" id="ARBA00022741"/>
    </source>
</evidence>
<dbReference type="SMART" id="SM00534">
    <property type="entry name" value="MUTSac"/>
    <property type="match status" value="1"/>
</dbReference>
<dbReference type="Gene3D" id="3.40.50.300">
    <property type="entry name" value="P-loop containing nucleotide triphosphate hydrolases"/>
    <property type="match status" value="1"/>
</dbReference>
<evidence type="ECO:0000313" key="5">
    <source>
        <dbReference type="EMBL" id="MDN7796036.1"/>
    </source>
</evidence>
<dbReference type="SUPFAM" id="SSF52540">
    <property type="entry name" value="P-loop containing nucleoside triphosphate hydrolases"/>
    <property type="match status" value="1"/>
</dbReference>
<comment type="caution">
    <text evidence="5">The sequence shown here is derived from an EMBL/GenBank/DDBJ whole genome shotgun (WGS) entry which is preliminary data.</text>
</comment>
<dbReference type="GO" id="GO:0005829">
    <property type="term" value="C:cytosol"/>
    <property type="evidence" value="ECO:0007669"/>
    <property type="project" value="TreeGrafter"/>
</dbReference>
<reference evidence="5" key="1">
    <citation type="submission" date="2023-07" db="EMBL/GenBank/DDBJ databases">
        <title>A collection of bacterial strains from the Burkholderia cepacia Research Laboratory and Repository.</title>
        <authorList>
            <person name="Lipuma J."/>
            <person name="Spilker T."/>
            <person name="Caverly L."/>
        </authorList>
    </citation>
    <scope>NUCLEOTIDE SEQUENCE</scope>
    <source>
        <strain evidence="5">AU44268</strain>
    </source>
</reference>
<dbReference type="InterPro" id="IPR027417">
    <property type="entry name" value="P-loop_NTPase"/>
</dbReference>
<evidence type="ECO:0000256" key="3">
    <source>
        <dbReference type="ARBA" id="ARBA00023125"/>
    </source>
</evidence>
<dbReference type="GO" id="GO:0030983">
    <property type="term" value="F:mismatched DNA binding"/>
    <property type="evidence" value="ECO:0007669"/>
    <property type="project" value="InterPro"/>
</dbReference>
<dbReference type="InterPro" id="IPR000432">
    <property type="entry name" value="DNA_mismatch_repair_MutS_C"/>
</dbReference>